<comment type="caution">
    <text evidence="2">The sequence shown here is derived from an EMBL/GenBank/DDBJ whole genome shotgun (WGS) entry which is preliminary data.</text>
</comment>
<dbReference type="Proteomes" id="UP000653454">
    <property type="component" value="Unassembled WGS sequence"/>
</dbReference>
<feature type="region of interest" description="Disordered" evidence="1">
    <location>
        <begin position="154"/>
        <end position="174"/>
    </location>
</feature>
<feature type="compositionally biased region" description="Pro residues" evidence="1">
    <location>
        <begin position="162"/>
        <end position="171"/>
    </location>
</feature>
<name>A0A8S4EW56_PLUXY</name>
<feature type="compositionally biased region" description="Pro residues" evidence="1">
    <location>
        <begin position="207"/>
        <end position="216"/>
    </location>
</feature>
<dbReference type="AlphaFoldDB" id="A0A8S4EW56"/>
<keyword evidence="3" id="KW-1185">Reference proteome</keyword>
<feature type="region of interest" description="Disordered" evidence="1">
    <location>
        <begin position="238"/>
        <end position="264"/>
    </location>
</feature>
<organism evidence="2 3">
    <name type="scientific">Plutella xylostella</name>
    <name type="common">Diamondback moth</name>
    <name type="synonym">Plutella maculipennis</name>
    <dbReference type="NCBI Taxonomy" id="51655"/>
    <lineage>
        <taxon>Eukaryota</taxon>
        <taxon>Metazoa</taxon>
        <taxon>Ecdysozoa</taxon>
        <taxon>Arthropoda</taxon>
        <taxon>Hexapoda</taxon>
        <taxon>Insecta</taxon>
        <taxon>Pterygota</taxon>
        <taxon>Neoptera</taxon>
        <taxon>Endopterygota</taxon>
        <taxon>Lepidoptera</taxon>
        <taxon>Glossata</taxon>
        <taxon>Ditrysia</taxon>
        <taxon>Yponomeutoidea</taxon>
        <taxon>Plutellidae</taxon>
        <taxon>Plutella</taxon>
    </lineage>
</organism>
<dbReference type="EMBL" id="CAJHNJ030000023">
    <property type="protein sequence ID" value="CAG9119979.1"/>
    <property type="molecule type" value="Genomic_DNA"/>
</dbReference>
<feature type="region of interest" description="Disordered" evidence="1">
    <location>
        <begin position="198"/>
        <end position="219"/>
    </location>
</feature>
<gene>
    <name evidence="2" type="ORF">PLXY2_LOCUS6957</name>
</gene>
<evidence type="ECO:0000313" key="2">
    <source>
        <dbReference type="EMBL" id="CAG9119979.1"/>
    </source>
</evidence>
<accession>A0A8S4EW56</accession>
<evidence type="ECO:0000313" key="3">
    <source>
        <dbReference type="Proteomes" id="UP000653454"/>
    </source>
</evidence>
<proteinExistence type="predicted"/>
<feature type="compositionally biased region" description="Low complexity" evidence="1">
    <location>
        <begin position="238"/>
        <end position="251"/>
    </location>
</feature>
<evidence type="ECO:0000256" key="1">
    <source>
        <dbReference type="SAM" id="MobiDB-lite"/>
    </source>
</evidence>
<feature type="compositionally biased region" description="Pro residues" evidence="1">
    <location>
        <begin position="252"/>
        <end position="264"/>
    </location>
</feature>
<protein>
    <submittedName>
        <fullName evidence="2">(diamondback moth) hypothetical protein</fullName>
    </submittedName>
</protein>
<sequence>MPHHSVDGPVYYREIQKNAYLKRIPNESTSKLRPLSHKKAPLKAMWTQFCVHNGRIPYLEQYPSPECQDALTHRPLWRACLTNVRHVTASVTPHVGKEHDFFIHTEEGPLRMLAPDWHSMQDWVTSLRSKLVELQMLQSGENVYCGAPAGAVPRAAARDPTSPLPPTPPHPPHSKLVELQLLQSGENVYCGAPAGAVPRAAARDPTSPLPPAPPHPPHSKLVELQLLQSGENVYCGAPAGAVPRAAARDPTSPLPPTPPHPPHR</sequence>
<reference evidence="2" key="1">
    <citation type="submission" date="2020-11" db="EMBL/GenBank/DDBJ databases">
        <authorList>
            <person name="Whiteford S."/>
        </authorList>
    </citation>
    <scope>NUCLEOTIDE SEQUENCE</scope>
</reference>
<dbReference type="SUPFAM" id="SSF50729">
    <property type="entry name" value="PH domain-like"/>
    <property type="match status" value="1"/>
</dbReference>